<dbReference type="InterPro" id="IPR049327">
    <property type="entry name" value="TibC/BAHTCr-like_N"/>
</dbReference>
<keyword evidence="2" id="KW-0597">Phosphoprotein</keyword>
<comment type="similarity">
    <text evidence="5">Belongs to the thiolase-like superfamily. Beta-ketoacyl-ACP synthases family.</text>
</comment>
<dbReference type="FunFam" id="3.40.50.720:FF:000209">
    <property type="entry name" value="Polyketide synthase Pks12"/>
    <property type="match status" value="1"/>
</dbReference>
<dbReference type="GO" id="GO:0016757">
    <property type="term" value="F:glycosyltransferase activity"/>
    <property type="evidence" value="ECO:0007669"/>
    <property type="project" value="InterPro"/>
</dbReference>
<dbReference type="InterPro" id="IPR020841">
    <property type="entry name" value="PKS_Beta-ketoAc_synthase_dom"/>
</dbReference>
<dbReference type="GO" id="GO:0016491">
    <property type="term" value="F:oxidoreductase activity"/>
    <property type="evidence" value="ECO:0007669"/>
    <property type="project" value="InterPro"/>
</dbReference>
<dbReference type="Proteomes" id="UP000036403">
    <property type="component" value="Unassembled WGS sequence"/>
</dbReference>
<evidence type="ECO:0000313" key="10">
    <source>
        <dbReference type="Proteomes" id="UP000036403"/>
    </source>
</evidence>
<comment type="caution">
    <text evidence="9">The sequence shown here is derived from an EMBL/GenBank/DDBJ whole genome shotgun (WGS) entry which is preliminary data.</text>
</comment>
<dbReference type="PaxDb" id="67767-A0A0J7NUY5"/>
<protein>
    <submittedName>
        <fullName evidence="9">Polyketide synthase</fullName>
    </submittedName>
</protein>
<dbReference type="Gene3D" id="3.40.50.720">
    <property type="entry name" value="NAD(P)-binding Rossmann-like Domain"/>
    <property type="match status" value="3"/>
</dbReference>
<keyword evidence="10" id="KW-1185">Reference proteome</keyword>
<dbReference type="Gene3D" id="3.10.129.110">
    <property type="entry name" value="Polyketide synthase dehydratase"/>
    <property type="match status" value="1"/>
</dbReference>
<dbReference type="Pfam" id="PF00501">
    <property type="entry name" value="AMP-binding"/>
    <property type="match status" value="1"/>
</dbReference>
<dbReference type="GO" id="GO:0005886">
    <property type="term" value="C:plasma membrane"/>
    <property type="evidence" value="ECO:0007669"/>
    <property type="project" value="TreeGrafter"/>
</dbReference>
<keyword evidence="1" id="KW-0596">Phosphopantetheine</keyword>
<dbReference type="InterPro" id="IPR016039">
    <property type="entry name" value="Thiolase-like"/>
</dbReference>
<dbReference type="InterPro" id="IPR057326">
    <property type="entry name" value="KR_dom"/>
</dbReference>
<dbReference type="STRING" id="67767.A0A0J7NUY5"/>
<dbReference type="InterPro" id="IPR049900">
    <property type="entry name" value="PKS_mFAS_DH"/>
</dbReference>
<dbReference type="SUPFAM" id="SSF53901">
    <property type="entry name" value="Thiolase-like"/>
    <property type="match status" value="2"/>
</dbReference>
<dbReference type="EMBL" id="LBMM01001500">
    <property type="protein sequence ID" value="KMQ96200.1"/>
    <property type="molecule type" value="Genomic_DNA"/>
</dbReference>
<dbReference type="InterPro" id="IPR014030">
    <property type="entry name" value="Ketoacyl_synth_N"/>
</dbReference>
<dbReference type="SMART" id="SM00826">
    <property type="entry name" value="PKS_DH"/>
    <property type="match status" value="1"/>
</dbReference>
<dbReference type="GO" id="GO:0006633">
    <property type="term" value="P:fatty acid biosynthetic process"/>
    <property type="evidence" value="ECO:0007669"/>
    <property type="project" value="TreeGrafter"/>
</dbReference>
<dbReference type="Gene3D" id="3.40.47.10">
    <property type="match status" value="1"/>
</dbReference>
<dbReference type="Pfam" id="PF13602">
    <property type="entry name" value="ADH_zinc_N_2"/>
    <property type="match status" value="1"/>
</dbReference>
<dbReference type="Pfam" id="PF21089">
    <property type="entry name" value="PKS_DH_N"/>
    <property type="match status" value="1"/>
</dbReference>
<feature type="active site" description="Proton donor; for dehydratase activity" evidence="4">
    <location>
        <position position="813"/>
    </location>
</feature>
<feature type="domain" description="PKS/mFAS DH" evidence="8">
    <location>
        <begin position="600"/>
        <end position="900"/>
    </location>
</feature>
<dbReference type="OrthoDB" id="203908at2759"/>
<dbReference type="Pfam" id="PF08659">
    <property type="entry name" value="KR"/>
    <property type="match status" value="1"/>
</dbReference>
<dbReference type="InterPro" id="IPR042099">
    <property type="entry name" value="ANL_N_sf"/>
</dbReference>
<dbReference type="PANTHER" id="PTHR43775">
    <property type="entry name" value="FATTY ACID SYNTHASE"/>
    <property type="match status" value="1"/>
</dbReference>
<evidence type="ECO:0000256" key="1">
    <source>
        <dbReference type="ARBA" id="ARBA00022450"/>
    </source>
</evidence>
<evidence type="ECO:0000256" key="2">
    <source>
        <dbReference type="ARBA" id="ARBA00022553"/>
    </source>
</evidence>
<dbReference type="SUPFAM" id="SSF56801">
    <property type="entry name" value="Acetyl-CoA synthetase-like"/>
    <property type="match status" value="1"/>
</dbReference>
<accession>A0A0J7NUY5</accession>
<proteinExistence type="inferred from homology"/>
<dbReference type="InterPro" id="IPR000873">
    <property type="entry name" value="AMP-dep_synth/lig_dom"/>
</dbReference>
<feature type="region of interest" description="Disordered" evidence="6">
    <location>
        <begin position="2394"/>
        <end position="2440"/>
    </location>
</feature>
<evidence type="ECO:0000256" key="5">
    <source>
        <dbReference type="RuleBase" id="RU003694"/>
    </source>
</evidence>
<evidence type="ECO:0000259" key="8">
    <source>
        <dbReference type="PROSITE" id="PS52019"/>
    </source>
</evidence>
<dbReference type="InterPro" id="IPR036291">
    <property type="entry name" value="NAD(P)-bd_dom_sf"/>
</dbReference>
<dbReference type="SUPFAM" id="SSF51735">
    <property type="entry name" value="NAD(P)-binding Rossmann-fold domains"/>
    <property type="match status" value="2"/>
</dbReference>
<evidence type="ECO:0000256" key="6">
    <source>
        <dbReference type="SAM" id="MobiDB-lite"/>
    </source>
</evidence>
<dbReference type="SUPFAM" id="SSF50129">
    <property type="entry name" value="GroES-like"/>
    <property type="match status" value="1"/>
</dbReference>
<dbReference type="Gene3D" id="3.90.180.10">
    <property type="entry name" value="Medium-chain alcohol dehydrogenases, catalytic domain"/>
    <property type="match status" value="1"/>
</dbReference>
<dbReference type="SMART" id="SM00822">
    <property type="entry name" value="PKS_KR"/>
    <property type="match status" value="1"/>
</dbReference>
<dbReference type="Gene3D" id="3.40.50.12780">
    <property type="entry name" value="N-terminal domain of ligase-like"/>
    <property type="match status" value="1"/>
</dbReference>
<dbReference type="Pfam" id="PF14765">
    <property type="entry name" value="PS-DH"/>
    <property type="match status" value="1"/>
</dbReference>
<dbReference type="Pfam" id="PF02801">
    <property type="entry name" value="Ketoacyl-synt_C"/>
    <property type="match status" value="1"/>
</dbReference>
<dbReference type="PROSITE" id="PS52019">
    <property type="entry name" value="PKS_MFAS_DH"/>
    <property type="match status" value="1"/>
</dbReference>
<feature type="region of interest" description="C-terminal hotdog fold" evidence="4">
    <location>
        <begin position="749"/>
        <end position="900"/>
    </location>
</feature>
<dbReference type="PANTHER" id="PTHR43775:SF37">
    <property type="entry name" value="SI:DKEY-61P9.11"/>
    <property type="match status" value="1"/>
</dbReference>
<feature type="domain" description="Ketosynthase family 3 (KS3)" evidence="7">
    <location>
        <begin position="1"/>
        <end position="251"/>
    </location>
</feature>
<evidence type="ECO:0000256" key="4">
    <source>
        <dbReference type="PROSITE-ProRule" id="PRU01363"/>
    </source>
</evidence>
<dbReference type="InterPro" id="IPR002364">
    <property type="entry name" value="Quin_OxRdtase/zeta-crystal_CS"/>
</dbReference>
<dbReference type="GO" id="GO:0005737">
    <property type="term" value="C:cytoplasm"/>
    <property type="evidence" value="ECO:0007669"/>
    <property type="project" value="TreeGrafter"/>
</dbReference>
<evidence type="ECO:0000313" key="9">
    <source>
        <dbReference type="EMBL" id="KMQ96200.1"/>
    </source>
</evidence>
<dbReference type="InterPro" id="IPR030929">
    <property type="entry name" value="Aah/TibC-like"/>
</dbReference>
<dbReference type="InterPro" id="IPR042104">
    <property type="entry name" value="PKS_dehydratase_sf"/>
</dbReference>
<dbReference type="Pfam" id="PF00109">
    <property type="entry name" value="ketoacyl-synt"/>
    <property type="match status" value="1"/>
</dbReference>
<dbReference type="InterPro" id="IPR049552">
    <property type="entry name" value="PKS_DH_N"/>
</dbReference>
<feature type="region of interest" description="N-terminal hotdog fold" evidence="4">
    <location>
        <begin position="600"/>
        <end position="732"/>
    </location>
</feature>
<dbReference type="InterPro" id="IPR020843">
    <property type="entry name" value="ER"/>
</dbReference>
<dbReference type="InterPro" id="IPR014031">
    <property type="entry name" value="Ketoacyl_synth_C"/>
</dbReference>
<feature type="compositionally biased region" description="Basic and acidic residues" evidence="6">
    <location>
        <begin position="2402"/>
        <end position="2419"/>
    </location>
</feature>
<dbReference type="InterPro" id="IPR050091">
    <property type="entry name" value="PKS_NRPS_Biosynth_Enz"/>
</dbReference>
<dbReference type="PROSITE" id="PS01162">
    <property type="entry name" value="QOR_ZETA_CRYSTAL"/>
    <property type="match status" value="1"/>
</dbReference>
<name>A0A0J7NUY5_LASNI</name>
<organism evidence="9 10">
    <name type="scientific">Lasius niger</name>
    <name type="common">Black garden ant</name>
    <dbReference type="NCBI Taxonomy" id="67767"/>
    <lineage>
        <taxon>Eukaryota</taxon>
        <taxon>Metazoa</taxon>
        <taxon>Ecdysozoa</taxon>
        <taxon>Arthropoda</taxon>
        <taxon>Hexapoda</taxon>
        <taxon>Insecta</taxon>
        <taxon>Pterygota</taxon>
        <taxon>Neoptera</taxon>
        <taxon>Endopterygota</taxon>
        <taxon>Hymenoptera</taxon>
        <taxon>Apocrita</taxon>
        <taxon>Aculeata</taxon>
        <taxon>Formicoidea</taxon>
        <taxon>Formicidae</taxon>
        <taxon>Formicinae</taxon>
        <taxon>Lasius</taxon>
        <taxon>Lasius</taxon>
    </lineage>
</organism>
<dbReference type="GO" id="GO:0008270">
    <property type="term" value="F:zinc ion binding"/>
    <property type="evidence" value="ECO:0007669"/>
    <property type="project" value="InterPro"/>
</dbReference>
<dbReference type="CDD" id="cd05195">
    <property type="entry name" value="enoyl_red"/>
    <property type="match status" value="1"/>
</dbReference>
<dbReference type="InterPro" id="IPR011032">
    <property type="entry name" value="GroES-like_sf"/>
</dbReference>
<dbReference type="InterPro" id="IPR020807">
    <property type="entry name" value="PKS_DH"/>
</dbReference>
<evidence type="ECO:0000256" key="3">
    <source>
        <dbReference type="ARBA" id="ARBA00022679"/>
    </source>
</evidence>
<dbReference type="PROSITE" id="PS52004">
    <property type="entry name" value="KS3_2"/>
    <property type="match status" value="1"/>
</dbReference>
<keyword evidence="3 5" id="KW-0808">Transferase</keyword>
<dbReference type="InterPro" id="IPR013968">
    <property type="entry name" value="PKS_KR"/>
</dbReference>
<dbReference type="InterPro" id="IPR049551">
    <property type="entry name" value="PKS_DH_C"/>
</dbReference>
<dbReference type="NCBIfam" id="TIGR04414">
    <property type="entry name" value="hepto_Aah_TibC"/>
    <property type="match status" value="1"/>
</dbReference>
<dbReference type="SMART" id="SM00825">
    <property type="entry name" value="PKS_KS"/>
    <property type="match status" value="1"/>
</dbReference>
<dbReference type="GO" id="GO:0004312">
    <property type="term" value="F:fatty acid synthase activity"/>
    <property type="evidence" value="ECO:0007669"/>
    <property type="project" value="TreeGrafter"/>
</dbReference>
<evidence type="ECO:0000259" key="7">
    <source>
        <dbReference type="PROSITE" id="PS52004"/>
    </source>
</evidence>
<dbReference type="CDD" id="cd00833">
    <property type="entry name" value="PKS"/>
    <property type="match status" value="1"/>
</dbReference>
<reference evidence="9 10" key="1">
    <citation type="submission" date="2015-04" db="EMBL/GenBank/DDBJ databases">
        <title>Lasius niger genome sequencing.</title>
        <authorList>
            <person name="Konorov E.A."/>
            <person name="Nikitin M.A."/>
            <person name="Kirill M.V."/>
            <person name="Chang P."/>
        </authorList>
    </citation>
    <scope>NUCLEOTIDE SEQUENCE [LARGE SCALE GENOMIC DNA]</scope>
    <source>
        <tissue evidence="9">Whole</tissue>
    </source>
</reference>
<dbReference type="SMART" id="SM00829">
    <property type="entry name" value="PKS_ER"/>
    <property type="match status" value="1"/>
</dbReference>
<sequence>MTAIVQACKDLASGACDMALAGGSSYMMIPETSLTMSKAGFLSIDGRSKSFAANADGYGRGEGAGILILKPLEKALKDNDSIHAVITAHAQNQDGRTVALPVPSSKAQERLIEKILTQSGNHPDEISAVEAHGAGTPVGDPLEANAIISAIAKKRTENAAPLPIGSIKANIGHLEATSGVAGTLRAMLSIENRQLPPWPLRGDVAPFITESPLHLPKEGMALGAEKKDDPLRILVNSFGYGGSNAAILLRGLTEKERQKRKKKSVSILPLETEMLVLSAATPAALALLSQAYADYLSEQGDLTEEQAQKFWVELCQNVFFQRDFQPYRVVLLRKNRSLQEIAVLLRRFAQRDQTDNHQSEKQVFEYEGFFQGEGRALKAPILVAVAPSPDKILRQGAEFLLNLSEKITPRTSLLLADFANKAEIVAEIKENGNFAPLSPISSLVLQLASLEYLSAMGMLIKIVSQNIGKQAGVGNVPALLMDYFNDRIDLTKLTKILSEEMSEIYKSLAQSPRLSETDIVLILGVGGNFPHALRLKSDKDLKDSFIEVTARLMAEGGDVQPIDPMLGRTLSLPPYPLGLESFPGPEALAAKRDRLDLTIHPLLGTEDENGLVKGWQADLTKGFLPWLSDHALERSGNGLNQGSDWLFPFAAFVEAAVAAQAELLGNSTCMIERMQITVPLFPARDQTSLIKWHFNEKSKQLELVSQIPSSLTLEDTWAKHGDVYLSESLPWQIEKTYAQVEAEIATQEMEEVTASFLYRELRRSGILYGPLFRTVQNLKCSGRGEGACAVGHLKLEDSLKDDTGYFLHPTLLDGAFQLAASLLPDQEQEFYAPCALERFIWLGGKKKDKNFLSEIQAKITLREFSSESIKIDGEFYTMAGQLIAEMRGLECRSPVKKKQIQLIKGKWESLPPLPLLAEPRKLCVFGEMDSFRQEVLEKLSKNGTEIQHVKHLEALSAFLEAEKEQVRLVYFPPVLEASKKNVSALLGAMSSTLEMLRKIIVAAAKKSQFSLLMASPGIFAGLEDFISKTTTDLLPKELMLSPLAGFVRSARVEYPNFDFRVIFWGEETDEDLPSAYQNSLTTALAAELISKDKAETEVFLTAEGRYGVRATALKAEEIQQNPLTKKDLEAKQSSIALVQDYGGRKMVAGLGWENRHLSKPSRHQVKVKTLSAGLNFKDLLNVMALTSHAVLKNTHSAGILGMEAVVEIVECGEAVKNFTPGMICLSFHPGAFETHRLLDPRENLLFPLPEEVNELFSPEFFLKLAGFPIATLTAWGALVRLAHLEKGESVLIHSAGGGVGQMALQVARHRGARIFATAGSKERRAWLAQQKNVEAVFDSRTLAFFDGILEATGGKGVDVALNSLTGEALTATLKLMAPFGRFVEIGKRDIIEGGALELAPFNENLSFFSFDLDRLMKARPEIFAQDFETLCRLVQAGELSLPECKIFPLSKVQEAFRHFASDRHLGRIILDFSKDVALKEAENHQVAKIIAGQTDPSAKENAPKEQSNLLAIRDNPKNCFFADPKAAHLVTGATGGFGLTTLRWLLKGGARSLHAMSRTSPKDFQGTLAQSYQELLEMAQELGAEIIFHQADVSDETLMEEILKTITKTQRLGGIYHAAGVTKDVFITEMAEADISEVLLPKVGGAVALWKGFKKLGIQPDHFILYSSLAGFTGNSGQSSYASANVFLDHFAGFLRRQGIAALSVGWGAIHQGGMMKQEGNAATIFRRAGIVSVDAAKALDSMAVLSGKNLSWGICASVDWSAFFRIFPAAGRETRFCFLHEKDNTSSERVLENLPPSERKAFTVKAILEEIPKSKKGPPKMKADNEKMPPEIAEIPVVSRAFGLKGEMREALDWRTGWLDQLLLNRAYLHPEQSGFRFLAADASVEQVLDPERLDMQARKVAGMLKNFVPQKGRVVLLAGNTAHYLTGFFGAIYAGCVPVSGVSPALAGSVKHLRHILQDSKPAAVFGARADVESFSILCPEFDVLWLPAENAEAAEPFFNPLRESREDVVFIQYTSGTQGAPRGVGISNEAIAVNLDHQGNLFSCAHPGPGVIWLPFTHDMGLIGSLLMSLACGECLYVQKPEDFIKNPMSWLEAISTYQLRFSMAPIFACELLASIAEKNPPSLDLSSWRVAPVGSGPVHSVTLERFIKAFEPNGFEASTFCPSYGMAETTLLMTGRRGMEPKGFYRHDLAQGHAIPAEKETEKTEKEVRLLIGCGKLIADHKIQIVNEKTDEILPEGDVGEIWVSGPCVVRSYIGKSRRSVEKQGQNPENFCVDEKGLHWFRTGDMGFLKEKELFILGRIEETVIEAGQVYDPYDLAEEIRLEIRKYHSLNGTDNIVIYKEAGRLRALVESSTSIEDSRTVALAAARRLYHICGTRSVWVSWVAPGALPRTPNAEPVEEGKAKDSSQEKVSKDPTMELPMPEPPSPMKEKEPQASPQANAPLLLSVAGPERIRFDFNDGCRVDVPSGKKWRVQFRDTGTDTVLFDQWLEQGGRVQSAKRYYVPFELTVWEDGKEAPVLQHRCDLFGKKVTVRMELGGLGDHIAWVGQAIAFGRTHGAKLTCVVRPDLAELLAPANPDVSFVTAENAPTDSYATYKVLVFFDDHDRNWQPLDYRQAGLGRMGAYMLGLTPENRCPEIDIDDTPPIKDPYVVIAVQGSGLGKMWNNPYGWRHVIKFLKALGYRVICIDQARVTGGMASIGTIFPMGLRMKQETVLWQSGQDGSNMRISLLACPQVFLGWHGQ</sequence>
<dbReference type="Pfam" id="PF21129">
    <property type="entry name" value="TibC_1st"/>
    <property type="match status" value="1"/>
</dbReference>
<feature type="active site" description="Proton acceptor; for dehydratase activity" evidence="4">
    <location>
        <position position="630"/>
    </location>
</feature>
<gene>
    <name evidence="9" type="ORF">RF55_3536</name>
</gene>